<dbReference type="EMBL" id="JBHSWD010000001">
    <property type="protein sequence ID" value="MFC6590699.1"/>
    <property type="molecule type" value="Genomic_DNA"/>
</dbReference>
<name>A0ABW1Y993_9DEIO</name>
<accession>A0ABW1Y993</accession>
<proteinExistence type="predicted"/>
<gene>
    <name evidence="1" type="ORF">ACFP81_00685</name>
</gene>
<sequence length="59" mass="6431">MNLTDTPIIQADTGLFTLTEAAQGEARFLDAGNRLYDAALLRLLWNPQDLPCENTGALP</sequence>
<organism evidence="1 2">
    <name type="scientific">Deinococcus lacus</name>
    <dbReference type="NCBI Taxonomy" id="392561"/>
    <lineage>
        <taxon>Bacteria</taxon>
        <taxon>Thermotogati</taxon>
        <taxon>Deinococcota</taxon>
        <taxon>Deinococci</taxon>
        <taxon>Deinococcales</taxon>
        <taxon>Deinococcaceae</taxon>
        <taxon>Deinococcus</taxon>
    </lineage>
</organism>
<evidence type="ECO:0000313" key="1">
    <source>
        <dbReference type="EMBL" id="MFC6590699.1"/>
    </source>
</evidence>
<keyword evidence="2" id="KW-1185">Reference proteome</keyword>
<evidence type="ECO:0000313" key="2">
    <source>
        <dbReference type="Proteomes" id="UP001596297"/>
    </source>
</evidence>
<dbReference type="Proteomes" id="UP001596297">
    <property type="component" value="Unassembled WGS sequence"/>
</dbReference>
<reference evidence="2" key="1">
    <citation type="journal article" date="2019" name="Int. J. Syst. Evol. Microbiol.">
        <title>The Global Catalogue of Microorganisms (GCM) 10K type strain sequencing project: providing services to taxonomists for standard genome sequencing and annotation.</title>
        <authorList>
            <consortium name="The Broad Institute Genomics Platform"/>
            <consortium name="The Broad Institute Genome Sequencing Center for Infectious Disease"/>
            <person name="Wu L."/>
            <person name="Ma J."/>
        </authorList>
    </citation>
    <scope>NUCLEOTIDE SEQUENCE [LARGE SCALE GENOMIC DNA]</scope>
    <source>
        <strain evidence="2">CGMCC 1.15772</strain>
    </source>
</reference>
<protein>
    <submittedName>
        <fullName evidence="1">Uncharacterized protein</fullName>
    </submittedName>
</protein>
<comment type="caution">
    <text evidence="1">The sequence shown here is derived from an EMBL/GenBank/DDBJ whole genome shotgun (WGS) entry which is preliminary data.</text>
</comment>
<dbReference type="RefSeq" id="WP_380081716.1">
    <property type="nucleotide sequence ID" value="NZ_JBHSWD010000001.1"/>
</dbReference>